<dbReference type="InterPro" id="IPR003593">
    <property type="entry name" value="AAA+_ATPase"/>
</dbReference>
<sequence>MTRVLDVQGLTKRFGGLTAVSDISFSVEKGEIFGIIGPNGAGKTTLFNVIAGHYKPTAGRVAFAGIDITAHSSDEIGRRGIARTFQAVHLFKQETVRENLRRAEVIARLNHPFALFSKSKPNGEVELEDVARFVGLGALLDVVAGGLAYGHQKILGIGMAMMVSPKLILMDEPAAGLNPSEKREASTLVRRLRDERGISILIVEHDMPLVMNICDRILVVNQGKRICLGTPDVIKADEKVIDAYLGENYEFA</sequence>
<dbReference type="SMART" id="SM00382">
    <property type="entry name" value="AAA"/>
    <property type="match status" value="1"/>
</dbReference>
<keyword evidence="2" id="KW-0547">Nucleotide-binding</keyword>
<proteinExistence type="predicted"/>
<dbReference type="Gene3D" id="3.40.50.300">
    <property type="entry name" value="P-loop containing nucleotide triphosphate hydrolases"/>
    <property type="match status" value="1"/>
</dbReference>
<dbReference type="EMBL" id="FXAK01000009">
    <property type="protein sequence ID" value="SMF90051.1"/>
    <property type="molecule type" value="Genomic_DNA"/>
</dbReference>
<dbReference type="InterPro" id="IPR027417">
    <property type="entry name" value="P-loop_NTPase"/>
</dbReference>
<feature type="domain" description="ABC transporter" evidence="4">
    <location>
        <begin position="5"/>
        <end position="247"/>
    </location>
</feature>
<dbReference type="PANTHER" id="PTHR45772">
    <property type="entry name" value="CONSERVED COMPONENT OF ABC TRANSPORTER FOR NATURAL AMINO ACIDS-RELATED"/>
    <property type="match status" value="1"/>
</dbReference>
<evidence type="ECO:0000256" key="2">
    <source>
        <dbReference type="ARBA" id="ARBA00022741"/>
    </source>
</evidence>
<keyword evidence="1" id="KW-0813">Transport</keyword>
<evidence type="ECO:0000259" key="4">
    <source>
        <dbReference type="PROSITE" id="PS50893"/>
    </source>
</evidence>
<gene>
    <name evidence="5" type="ORF">SAMN02982917_6948</name>
</gene>
<evidence type="ECO:0000256" key="1">
    <source>
        <dbReference type="ARBA" id="ARBA00022448"/>
    </source>
</evidence>
<dbReference type="GO" id="GO:0016887">
    <property type="term" value="F:ATP hydrolysis activity"/>
    <property type="evidence" value="ECO:0007669"/>
    <property type="project" value="InterPro"/>
</dbReference>
<dbReference type="Proteomes" id="UP000192936">
    <property type="component" value="Unassembled WGS sequence"/>
</dbReference>
<dbReference type="GO" id="GO:0005886">
    <property type="term" value="C:plasma membrane"/>
    <property type="evidence" value="ECO:0007669"/>
    <property type="project" value="TreeGrafter"/>
</dbReference>
<dbReference type="Pfam" id="PF12399">
    <property type="entry name" value="BCA_ABC_TP_C"/>
    <property type="match status" value="1"/>
</dbReference>
<dbReference type="RefSeq" id="WP_085091711.1">
    <property type="nucleotide sequence ID" value="NZ_FXAK01000009.1"/>
</dbReference>
<name>A0A1X7HNM8_9PROT</name>
<dbReference type="STRING" id="286727.SAMN02982917_6948"/>
<dbReference type="CDD" id="cd03219">
    <property type="entry name" value="ABC_Mj1267_LivG_branched"/>
    <property type="match status" value="1"/>
</dbReference>
<reference evidence="5 6" key="1">
    <citation type="submission" date="2017-04" db="EMBL/GenBank/DDBJ databases">
        <authorList>
            <person name="Afonso C.L."/>
            <person name="Miller P.J."/>
            <person name="Scott M.A."/>
            <person name="Spackman E."/>
            <person name="Goraichik I."/>
            <person name="Dimitrov K.M."/>
            <person name="Suarez D.L."/>
            <person name="Swayne D.E."/>
        </authorList>
    </citation>
    <scope>NUCLEOTIDE SEQUENCE [LARGE SCALE GENOMIC DNA]</scope>
    <source>
        <strain evidence="5 6">A2P</strain>
    </source>
</reference>
<keyword evidence="3 5" id="KW-0067">ATP-binding</keyword>
<dbReference type="GO" id="GO:0005524">
    <property type="term" value="F:ATP binding"/>
    <property type="evidence" value="ECO:0007669"/>
    <property type="project" value="UniProtKB-KW"/>
</dbReference>
<evidence type="ECO:0000313" key="5">
    <source>
        <dbReference type="EMBL" id="SMF90051.1"/>
    </source>
</evidence>
<dbReference type="PROSITE" id="PS50893">
    <property type="entry name" value="ABC_TRANSPORTER_2"/>
    <property type="match status" value="1"/>
</dbReference>
<organism evidence="5 6">
    <name type="scientific">Azospirillum oryzae</name>
    <dbReference type="NCBI Taxonomy" id="286727"/>
    <lineage>
        <taxon>Bacteria</taxon>
        <taxon>Pseudomonadati</taxon>
        <taxon>Pseudomonadota</taxon>
        <taxon>Alphaproteobacteria</taxon>
        <taxon>Rhodospirillales</taxon>
        <taxon>Azospirillaceae</taxon>
        <taxon>Azospirillum</taxon>
    </lineage>
</organism>
<dbReference type="SUPFAM" id="SSF52540">
    <property type="entry name" value="P-loop containing nucleoside triphosphate hydrolases"/>
    <property type="match status" value="1"/>
</dbReference>
<evidence type="ECO:0000313" key="6">
    <source>
        <dbReference type="Proteomes" id="UP000192936"/>
    </source>
</evidence>
<accession>A0A1X7HNM8</accession>
<dbReference type="PANTHER" id="PTHR45772:SF9">
    <property type="entry name" value="CONSERVED COMPONENT OF ABC TRANSPORTER FOR NATURAL AMINO ACIDS"/>
    <property type="match status" value="1"/>
</dbReference>
<dbReference type="AlphaFoldDB" id="A0A1X7HNM8"/>
<dbReference type="OrthoDB" id="9779872at2"/>
<evidence type="ECO:0000256" key="3">
    <source>
        <dbReference type="ARBA" id="ARBA00022840"/>
    </source>
</evidence>
<protein>
    <submittedName>
        <fullName evidence="5">Amino acid/amide ABC transporter ATP-binding protein 1, HAAT family</fullName>
    </submittedName>
</protein>
<dbReference type="InterPro" id="IPR003439">
    <property type="entry name" value="ABC_transporter-like_ATP-bd"/>
</dbReference>
<dbReference type="InterPro" id="IPR032823">
    <property type="entry name" value="BCA_ABC_TP_C"/>
</dbReference>
<dbReference type="InterPro" id="IPR051120">
    <property type="entry name" value="ABC_AA/LPS_Transport"/>
</dbReference>
<dbReference type="Pfam" id="PF00005">
    <property type="entry name" value="ABC_tran"/>
    <property type="match status" value="1"/>
</dbReference>
<dbReference type="FunFam" id="3.40.50.300:FF:000421">
    <property type="entry name" value="Branched-chain amino acid ABC transporter ATP-binding protein"/>
    <property type="match status" value="1"/>
</dbReference>